<sequence length="378" mass="38350">MVSRGGVRADVVDWGHEDLHRPDPARPGRRLGGPGGCHDRPGDDCPRRPDPLARDRRGDGGRDGDRALRTGTTSRPDPPGHRLTSGGGHRPGSMVTSGELHALGQEWAGVLAVTLLTLLISFGSGFLLALHPAVDRITGVLSMAAGGASGLVAVAADLGGDIRMVGTLQYTRVLLITASTPPVAAYVFHAPPAGVTAATSAAGRGIAVGLVCTVAGVLVARLSRVPAGDLLGPMIAAAAVSISGGLPAPVLPGIVVAVAYVMIGWSATLGFTRAALGVVARVLPLSLGLVLLLMGVSAVTGVWLARLAGLPDLDGYLATTPGGMMAVLAVAAASGGNVTFITGVQAVRLFLMLALTPLLTGWLRRRGRRTPETSPAGR</sequence>
<protein>
    <submittedName>
        <fullName evidence="3">AbrB family transcriptional regulator</fullName>
    </submittedName>
</protein>
<dbReference type="Pfam" id="PF05145">
    <property type="entry name" value="AbrB"/>
    <property type="match status" value="1"/>
</dbReference>
<feature type="transmembrane region" description="Helical" evidence="2">
    <location>
        <begin position="107"/>
        <end position="131"/>
    </location>
</feature>
<evidence type="ECO:0000256" key="2">
    <source>
        <dbReference type="SAM" id="Phobius"/>
    </source>
</evidence>
<feature type="transmembrane region" description="Helical" evidence="2">
    <location>
        <begin position="170"/>
        <end position="189"/>
    </location>
</feature>
<dbReference type="Proteomes" id="UP000386847">
    <property type="component" value="Chromosome"/>
</dbReference>
<name>A0A5Q2FJV6_9ACTN</name>
<keyword evidence="4" id="KW-1185">Reference proteome</keyword>
<accession>A0A5Q2FJV6</accession>
<feature type="transmembrane region" description="Helical" evidence="2">
    <location>
        <begin position="316"/>
        <end position="334"/>
    </location>
</feature>
<feature type="region of interest" description="Disordered" evidence="1">
    <location>
        <begin position="1"/>
        <end position="96"/>
    </location>
</feature>
<evidence type="ECO:0000256" key="1">
    <source>
        <dbReference type="SAM" id="MobiDB-lite"/>
    </source>
</evidence>
<keyword evidence="2" id="KW-1133">Transmembrane helix</keyword>
<dbReference type="PANTHER" id="PTHR38457:SF1">
    <property type="entry name" value="REGULATOR ABRB-RELATED"/>
    <property type="match status" value="1"/>
</dbReference>
<feature type="compositionally biased region" description="Basic and acidic residues" evidence="1">
    <location>
        <begin position="10"/>
        <end position="26"/>
    </location>
</feature>
<dbReference type="PANTHER" id="PTHR38457">
    <property type="entry name" value="REGULATOR ABRB-RELATED"/>
    <property type="match status" value="1"/>
</dbReference>
<dbReference type="InterPro" id="IPR007820">
    <property type="entry name" value="AbrB_fam"/>
</dbReference>
<feature type="transmembrane region" description="Helical" evidence="2">
    <location>
        <begin position="201"/>
        <end position="222"/>
    </location>
</feature>
<dbReference type="InterPro" id="IPR017516">
    <property type="entry name" value="AbrB_dup"/>
</dbReference>
<feature type="transmembrane region" description="Helical" evidence="2">
    <location>
        <begin position="234"/>
        <end position="263"/>
    </location>
</feature>
<feature type="transmembrane region" description="Helical" evidence="2">
    <location>
        <begin position="137"/>
        <end position="158"/>
    </location>
</feature>
<dbReference type="GO" id="GO:0010468">
    <property type="term" value="P:regulation of gene expression"/>
    <property type="evidence" value="ECO:0007669"/>
    <property type="project" value="InterPro"/>
</dbReference>
<feature type="transmembrane region" description="Helical" evidence="2">
    <location>
        <begin position="283"/>
        <end position="304"/>
    </location>
</feature>
<keyword evidence="2" id="KW-0472">Membrane</keyword>
<reference evidence="3 4" key="1">
    <citation type="submission" date="2019-10" db="EMBL/GenBank/DDBJ databases">
        <title>Genomic analysis of Raineyella sp. CBA3103.</title>
        <authorList>
            <person name="Roh S.W."/>
        </authorList>
    </citation>
    <scope>NUCLEOTIDE SEQUENCE [LARGE SCALE GENOMIC DNA]</scope>
    <source>
        <strain evidence="3 4">CBA3103</strain>
    </source>
</reference>
<evidence type="ECO:0000313" key="3">
    <source>
        <dbReference type="EMBL" id="QGF24616.1"/>
    </source>
</evidence>
<dbReference type="NCBIfam" id="TIGR03082">
    <property type="entry name" value="Gneg_AbrB_dup"/>
    <property type="match status" value="1"/>
</dbReference>
<dbReference type="AlphaFoldDB" id="A0A5Q2FJV6"/>
<keyword evidence="2" id="KW-0812">Transmembrane</keyword>
<proteinExistence type="predicted"/>
<dbReference type="EMBL" id="CP045725">
    <property type="protein sequence ID" value="QGF24616.1"/>
    <property type="molecule type" value="Genomic_DNA"/>
</dbReference>
<dbReference type="KEGG" id="rain:Rai3103_14350"/>
<organism evidence="3 4">
    <name type="scientific">Raineyella fluvialis</name>
    <dbReference type="NCBI Taxonomy" id="2662261"/>
    <lineage>
        <taxon>Bacteria</taxon>
        <taxon>Bacillati</taxon>
        <taxon>Actinomycetota</taxon>
        <taxon>Actinomycetes</taxon>
        <taxon>Propionibacteriales</taxon>
        <taxon>Propionibacteriaceae</taxon>
        <taxon>Raineyella</taxon>
    </lineage>
</organism>
<feature type="compositionally biased region" description="Basic and acidic residues" evidence="1">
    <location>
        <begin position="37"/>
        <end position="68"/>
    </location>
</feature>
<gene>
    <name evidence="3" type="ORF">Rai3103_14350</name>
</gene>
<dbReference type="GO" id="GO:0016020">
    <property type="term" value="C:membrane"/>
    <property type="evidence" value="ECO:0007669"/>
    <property type="project" value="InterPro"/>
</dbReference>
<evidence type="ECO:0000313" key="4">
    <source>
        <dbReference type="Proteomes" id="UP000386847"/>
    </source>
</evidence>